<name>A0ABQ5JB12_9ASTR</name>
<keyword evidence="2" id="KW-0808">Transferase</keyword>
<keyword evidence="3" id="KW-1185">Reference proteome</keyword>
<reference evidence="2" key="1">
    <citation type="journal article" date="2022" name="Int. J. Mol. Sci.">
        <title>Draft Genome of Tanacetum Coccineum: Genomic Comparison of Closely Related Tanacetum-Family Plants.</title>
        <authorList>
            <person name="Yamashiro T."/>
            <person name="Shiraishi A."/>
            <person name="Nakayama K."/>
            <person name="Satake H."/>
        </authorList>
    </citation>
    <scope>NUCLEOTIDE SEQUENCE</scope>
</reference>
<dbReference type="Gene3D" id="3.10.10.10">
    <property type="entry name" value="HIV Type 1 Reverse Transcriptase, subunit A, domain 1"/>
    <property type="match status" value="1"/>
</dbReference>
<evidence type="ECO:0000313" key="3">
    <source>
        <dbReference type="Proteomes" id="UP001151760"/>
    </source>
</evidence>
<organism evidence="2 3">
    <name type="scientific">Tanacetum coccineum</name>
    <dbReference type="NCBI Taxonomy" id="301880"/>
    <lineage>
        <taxon>Eukaryota</taxon>
        <taxon>Viridiplantae</taxon>
        <taxon>Streptophyta</taxon>
        <taxon>Embryophyta</taxon>
        <taxon>Tracheophyta</taxon>
        <taxon>Spermatophyta</taxon>
        <taxon>Magnoliopsida</taxon>
        <taxon>eudicotyledons</taxon>
        <taxon>Gunneridae</taxon>
        <taxon>Pentapetalae</taxon>
        <taxon>asterids</taxon>
        <taxon>campanulids</taxon>
        <taxon>Asterales</taxon>
        <taxon>Asteraceae</taxon>
        <taxon>Asteroideae</taxon>
        <taxon>Anthemideae</taxon>
        <taxon>Anthemidinae</taxon>
        <taxon>Tanacetum</taxon>
    </lineage>
</organism>
<dbReference type="PANTHER" id="PTHR33064">
    <property type="entry name" value="POL PROTEIN"/>
    <property type="match status" value="1"/>
</dbReference>
<feature type="domain" description="Reverse transcriptase/retrotransposon-derived protein RNase H-like" evidence="1">
    <location>
        <begin position="245"/>
        <end position="310"/>
    </location>
</feature>
<dbReference type="GO" id="GO:0003964">
    <property type="term" value="F:RNA-directed DNA polymerase activity"/>
    <property type="evidence" value="ECO:0007669"/>
    <property type="project" value="UniProtKB-KW"/>
</dbReference>
<dbReference type="Proteomes" id="UP001151760">
    <property type="component" value="Unassembled WGS sequence"/>
</dbReference>
<keyword evidence="2" id="KW-0695">RNA-directed DNA polymerase</keyword>
<dbReference type="InterPro" id="IPR043502">
    <property type="entry name" value="DNA/RNA_pol_sf"/>
</dbReference>
<evidence type="ECO:0000259" key="1">
    <source>
        <dbReference type="Pfam" id="PF17919"/>
    </source>
</evidence>
<dbReference type="InterPro" id="IPR051320">
    <property type="entry name" value="Viral_Replic_Matur_Polypro"/>
</dbReference>
<sequence length="311" mass="35778">MQNSHSNNDACFRVDVIDEVTKEELDALVNDSEPFLKEEFEDNFEELPLEEKLRIKTSIQDLPTDLEMKPLPKHLEYAYLKKDSLIPIIISALLKADENKRLVSVLKHHKEVFAWKTSDILEVVKKEIIKLLDAGIIYPIEDSPWVSLVHCVPKKEGMTVVTNEKNEPVTIRTVTRWRLAPGNLPKVMMHLSRTCLKLLEMREGIVLGHNCHPVQIRSRQGKIQNFSKISRPMTKLLEKDLVFDFNKECIKAFEMLTEKLMNAPIMISPDWSQPFELMCDASDFAIGAVLGQREGKQFHPIYFAIKTLNNA</sequence>
<dbReference type="Pfam" id="PF17919">
    <property type="entry name" value="RT_RNaseH_2"/>
    <property type="match status" value="1"/>
</dbReference>
<dbReference type="PANTHER" id="PTHR33064:SF37">
    <property type="entry name" value="RIBONUCLEASE H"/>
    <property type="match status" value="1"/>
</dbReference>
<gene>
    <name evidence="2" type="ORF">Tco_1125098</name>
</gene>
<dbReference type="Gene3D" id="3.30.70.270">
    <property type="match status" value="1"/>
</dbReference>
<dbReference type="SUPFAM" id="SSF56672">
    <property type="entry name" value="DNA/RNA polymerases"/>
    <property type="match status" value="1"/>
</dbReference>
<reference evidence="2" key="2">
    <citation type="submission" date="2022-01" db="EMBL/GenBank/DDBJ databases">
        <authorList>
            <person name="Yamashiro T."/>
            <person name="Shiraishi A."/>
            <person name="Satake H."/>
            <person name="Nakayama K."/>
        </authorList>
    </citation>
    <scope>NUCLEOTIDE SEQUENCE</scope>
</reference>
<comment type="caution">
    <text evidence="2">The sequence shown here is derived from an EMBL/GenBank/DDBJ whole genome shotgun (WGS) entry which is preliminary data.</text>
</comment>
<accession>A0ABQ5JB12</accession>
<proteinExistence type="predicted"/>
<evidence type="ECO:0000313" key="2">
    <source>
        <dbReference type="EMBL" id="GJU08668.1"/>
    </source>
</evidence>
<keyword evidence="2" id="KW-0548">Nucleotidyltransferase</keyword>
<dbReference type="InterPro" id="IPR041577">
    <property type="entry name" value="RT_RNaseH_2"/>
</dbReference>
<dbReference type="EMBL" id="BQNB010021654">
    <property type="protein sequence ID" value="GJU08668.1"/>
    <property type="molecule type" value="Genomic_DNA"/>
</dbReference>
<protein>
    <submittedName>
        <fullName evidence="2">Reverse transcriptase domain-containing protein</fullName>
    </submittedName>
</protein>
<dbReference type="InterPro" id="IPR043128">
    <property type="entry name" value="Rev_trsase/Diguanyl_cyclase"/>
</dbReference>